<comment type="function">
    <text evidence="9">Reversible hydration of carbon dioxide.</text>
</comment>
<name>A0A7W9WXA9_9BURK</name>
<dbReference type="CDD" id="cd00884">
    <property type="entry name" value="beta_CA_cladeB"/>
    <property type="match status" value="1"/>
</dbReference>
<feature type="binding site" evidence="8">
    <location>
        <position position="60"/>
    </location>
    <ligand>
        <name>Zn(2+)</name>
        <dbReference type="ChEBI" id="CHEBI:29105"/>
    </ligand>
</feature>
<dbReference type="SMART" id="SM00947">
    <property type="entry name" value="Pro_CA"/>
    <property type="match status" value="1"/>
</dbReference>
<dbReference type="PROSITE" id="PS00704">
    <property type="entry name" value="PROK_CO2_ANHYDRASE_1"/>
    <property type="match status" value="1"/>
</dbReference>
<evidence type="ECO:0000256" key="2">
    <source>
        <dbReference type="ARBA" id="ARBA00012925"/>
    </source>
</evidence>
<proteinExistence type="inferred from homology"/>
<feature type="binding site" evidence="8">
    <location>
        <position position="120"/>
    </location>
    <ligand>
        <name>Zn(2+)</name>
        <dbReference type="ChEBI" id="CHEBI:29105"/>
    </ligand>
</feature>
<evidence type="ECO:0000256" key="6">
    <source>
        <dbReference type="ARBA" id="ARBA00031969"/>
    </source>
</evidence>
<dbReference type="FunFam" id="3.40.1050.10:FF:000003">
    <property type="entry name" value="Carbonic anhydrase"/>
    <property type="match status" value="1"/>
</dbReference>
<evidence type="ECO:0000313" key="10">
    <source>
        <dbReference type="EMBL" id="MBB6107053.1"/>
    </source>
</evidence>
<dbReference type="GO" id="GO:0004089">
    <property type="term" value="F:carbonate dehydratase activity"/>
    <property type="evidence" value="ECO:0007669"/>
    <property type="project" value="UniProtKB-UniRule"/>
</dbReference>
<evidence type="ECO:0000313" key="11">
    <source>
        <dbReference type="Proteomes" id="UP000571554"/>
    </source>
</evidence>
<dbReference type="GO" id="GO:0008270">
    <property type="term" value="F:zinc ion binding"/>
    <property type="evidence" value="ECO:0007669"/>
    <property type="project" value="UniProtKB-UniRule"/>
</dbReference>
<dbReference type="InterPro" id="IPR001765">
    <property type="entry name" value="Carbonic_anhydrase"/>
</dbReference>
<keyword evidence="5 9" id="KW-0456">Lyase</keyword>
<gene>
    <name evidence="10" type="ORF">F4827_006933</name>
</gene>
<dbReference type="InterPro" id="IPR045066">
    <property type="entry name" value="Beta_CA_cladeB"/>
</dbReference>
<evidence type="ECO:0000256" key="4">
    <source>
        <dbReference type="ARBA" id="ARBA00022833"/>
    </source>
</evidence>
<dbReference type="AlphaFoldDB" id="A0A7W9WXA9"/>
<evidence type="ECO:0000256" key="5">
    <source>
        <dbReference type="ARBA" id="ARBA00023239"/>
    </source>
</evidence>
<dbReference type="PANTHER" id="PTHR11002">
    <property type="entry name" value="CARBONIC ANHYDRASE"/>
    <property type="match status" value="1"/>
</dbReference>
<dbReference type="InterPro" id="IPR036874">
    <property type="entry name" value="Carbonic_anhydrase_sf"/>
</dbReference>
<keyword evidence="4 8" id="KW-0862">Zinc</keyword>
<dbReference type="EMBL" id="JACHBW010000039">
    <property type="protein sequence ID" value="MBB6107053.1"/>
    <property type="molecule type" value="Genomic_DNA"/>
</dbReference>
<dbReference type="PROSITE" id="PS00705">
    <property type="entry name" value="PROK_CO2_ANHYDRASE_2"/>
    <property type="match status" value="1"/>
</dbReference>
<evidence type="ECO:0000256" key="3">
    <source>
        <dbReference type="ARBA" id="ARBA00014628"/>
    </source>
</evidence>
<sequence length="238" mass="26036">MFGAFFVHRISSNTQMEGNMQEIIDGFLKFQRDAFPQRSELFKQLAKSQHPRTLFISCSDSRLVPELVTQREPGDLFVIRNAGNIVPSYGPEPGGVTASVEYAVAALGVTDVVICGHSDCGAMTAIATCKCLDHMPAVRGWLQYADSAKVVNEAREHKSERDRVNSMVRENVVAQLANIKTHPSVRLALEQGHLALHGWVYDIETGLIDTLNGATNLFVSLAEHPHVCAAPARLNLAA</sequence>
<evidence type="ECO:0000256" key="7">
    <source>
        <dbReference type="ARBA" id="ARBA00048348"/>
    </source>
</evidence>
<dbReference type="InterPro" id="IPR015892">
    <property type="entry name" value="Carbonic_anhydrase_CS"/>
</dbReference>
<evidence type="ECO:0000256" key="9">
    <source>
        <dbReference type="RuleBase" id="RU003956"/>
    </source>
</evidence>
<dbReference type="Proteomes" id="UP000571554">
    <property type="component" value="Unassembled WGS sequence"/>
</dbReference>
<dbReference type="Gene3D" id="3.40.1050.10">
    <property type="entry name" value="Carbonic anhydrase"/>
    <property type="match status" value="1"/>
</dbReference>
<dbReference type="PANTHER" id="PTHR11002:SF42">
    <property type="entry name" value="CARBONIC ANHYDRASE 1"/>
    <property type="match status" value="1"/>
</dbReference>
<comment type="cofactor">
    <cofactor evidence="8">
        <name>Zn(2+)</name>
        <dbReference type="ChEBI" id="CHEBI:29105"/>
    </cofactor>
    <text evidence="8">Binds 1 zinc ion per subunit.</text>
</comment>
<comment type="caution">
    <text evidence="10">The sequence shown here is derived from an EMBL/GenBank/DDBJ whole genome shotgun (WGS) entry which is preliminary data.</text>
</comment>
<feature type="binding site" evidence="8">
    <location>
        <position position="58"/>
    </location>
    <ligand>
        <name>Zn(2+)</name>
        <dbReference type="ChEBI" id="CHEBI:29105"/>
    </ligand>
</feature>
<accession>A0A7W9WXA9</accession>
<reference evidence="10 11" key="1">
    <citation type="submission" date="2020-08" db="EMBL/GenBank/DDBJ databases">
        <title>Above-ground endophytic microbial communities from plants in different locations in the United States.</title>
        <authorList>
            <person name="Frank C."/>
        </authorList>
    </citation>
    <scope>NUCLEOTIDE SEQUENCE [LARGE SCALE GENOMIC DNA]</scope>
    <source>
        <strain evidence="10 11">WP4_2_2</strain>
    </source>
</reference>
<comment type="similarity">
    <text evidence="1 9">Belongs to the beta-class carbonic anhydrase family.</text>
</comment>
<dbReference type="Pfam" id="PF00484">
    <property type="entry name" value="Pro_CA"/>
    <property type="match status" value="1"/>
</dbReference>
<dbReference type="EC" id="4.2.1.1" evidence="2 9"/>
<protein>
    <recommendedName>
        <fullName evidence="3 9">Carbonic anhydrase</fullName>
        <ecNumber evidence="2 9">4.2.1.1</ecNumber>
    </recommendedName>
    <alternativeName>
        <fullName evidence="6 9">Carbonate dehydratase</fullName>
    </alternativeName>
</protein>
<dbReference type="SUPFAM" id="SSF53056">
    <property type="entry name" value="beta-carbonic anhydrase, cab"/>
    <property type="match status" value="1"/>
</dbReference>
<keyword evidence="8" id="KW-0479">Metal-binding</keyword>
<evidence type="ECO:0000256" key="8">
    <source>
        <dbReference type="PIRSR" id="PIRSR601765-1"/>
    </source>
</evidence>
<dbReference type="GO" id="GO:0015976">
    <property type="term" value="P:carbon utilization"/>
    <property type="evidence" value="ECO:0007669"/>
    <property type="project" value="InterPro"/>
</dbReference>
<feature type="binding site" evidence="8">
    <location>
        <position position="117"/>
    </location>
    <ligand>
        <name>Zn(2+)</name>
        <dbReference type="ChEBI" id="CHEBI:29105"/>
    </ligand>
</feature>
<evidence type="ECO:0000256" key="1">
    <source>
        <dbReference type="ARBA" id="ARBA00006217"/>
    </source>
</evidence>
<keyword evidence="11" id="KW-1185">Reference proteome</keyword>
<comment type="catalytic activity">
    <reaction evidence="7 9">
        <text>hydrogencarbonate + H(+) = CO2 + H2O</text>
        <dbReference type="Rhea" id="RHEA:10748"/>
        <dbReference type="ChEBI" id="CHEBI:15377"/>
        <dbReference type="ChEBI" id="CHEBI:15378"/>
        <dbReference type="ChEBI" id="CHEBI:16526"/>
        <dbReference type="ChEBI" id="CHEBI:17544"/>
        <dbReference type="EC" id="4.2.1.1"/>
    </reaction>
</comment>
<organism evidence="10 11">
    <name type="scientific">Paraburkholderia bannensis</name>
    <dbReference type="NCBI Taxonomy" id="765414"/>
    <lineage>
        <taxon>Bacteria</taxon>
        <taxon>Pseudomonadati</taxon>
        <taxon>Pseudomonadota</taxon>
        <taxon>Betaproteobacteria</taxon>
        <taxon>Burkholderiales</taxon>
        <taxon>Burkholderiaceae</taxon>
        <taxon>Paraburkholderia</taxon>
    </lineage>
</organism>